<keyword evidence="3" id="KW-0812">Transmembrane</keyword>
<dbReference type="Pfam" id="PF00452">
    <property type="entry name" value="Bcl-2"/>
    <property type="match status" value="1"/>
</dbReference>
<dbReference type="EMBL" id="JAHFZB010000034">
    <property type="protein sequence ID" value="KAK6470932.1"/>
    <property type="molecule type" value="Genomic_DNA"/>
</dbReference>
<dbReference type="PANTHER" id="PTHR11256:SF32">
    <property type="entry name" value="BCL2-LIKE 16 ISOFORM X1"/>
    <property type="match status" value="1"/>
</dbReference>
<evidence type="ECO:0000313" key="6">
    <source>
        <dbReference type="Proteomes" id="UP001369086"/>
    </source>
</evidence>
<protein>
    <submittedName>
        <fullName evidence="5">Bcl-2-related ovarian killer protein-like</fullName>
    </submittedName>
</protein>
<feature type="domain" description="Bcl-2 Bcl-2 homology region 1-3" evidence="4">
    <location>
        <begin position="91"/>
        <end position="196"/>
    </location>
</feature>
<dbReference type="Proteomes" id="UP001369086">
    <property type="component" value="Unassembled WGS sequence"/>
</dbReference>
<sequence length="239" mass="26837">MPWTGLQWQCAQSVQYLCASVRIKPQSALSLGSSCCQRDFPRIKMSVSGEGLTHADPVVREAYLMSHDYISYVTGVAPASRPAPSKAAAALRHAGDELLLKYPIFFKRWPRLFQELDRGDACDTLLRVLDEHFTADRAAGRQLTWSAILSIYVLAGQMALHCQESGMGSALPELQRRVGEYVERVVCPQIREKGGWSGFLTRYSKKQDPEQVVIRVCCASLLLFTSVTLSYYLWKRKVS</sequence>
<keyword evidence="6" id="KW-1185">Reference proteome</keyword>
<proteinExistence type="inferred from homology"/>
<evidence type="ECO:0000256" key="3">
    <source>
        <dbReference type="SAM" id="Phobius"/>
    </source>
</evidence>
<comment type="similarity">
    <text evidence="1">Belongs to the Bcl-2 family.</text>
</comment>
<feature type="transmembrane region" description="Helical" evidence="3">
    <location>
        <begin position="212"/>
        <end position="234"/>
    </location>
</feature>
<dbReference type="InterPro" id="IPR002475">
    <property type="entry name" value="Bcl2-like"/>
</dbReference>
<keyword evidence="2" id="KW-0053">Apoptosis</keyword>
<gene>
    <name evidence="5" type="ORF">HHUSO_G30446</name>
</gene>
<dbReference type="InterPro" id="IPR036834">
    <property type="entry name" value="Bcl-2-like_sf"/>
</dbReference>
<dbReference type="PROSITE" id="PS50062">
    <property type="entry name" value="BCL2_FAMILY"/>
    <property type="match status" value="1"/>
</dbReference>
<evidence type="ECO:0000256" key="1">
    <source>
        <dbReference type="ARBA" id="ARBA00009458"/>
    </source>
</evidence>
<dbReference type="InterPro" id="IPR046371">
    <property type="entry name" value="Bcl-2_BH1-3"/>
</dbReference>
<dbReference type="CDD" id="cd06845">
    <property type="entry name" value="Bcl-2_like"/>
    <property type="match status" value="1"/>
</dbReference>
<comment type="caution">
    <text evidence="5">The sequence shown here is derived from an EMBL/GenBank/DDBJ whole genome shotgun (WGS) entry which is preliminary data.</text>
</comment>
<evidence type="ECO:0000313" key="5">
    <source>
        <dbReference type="EMBL" id="KAK6470932.1"/>
    </source>
</evidence>
<dbReference type="Gene3D" id="1.10.437.10">
    <property type="entry name" value="Blc2-like"/>
    <property type="match status" value="1"/>
</dbReference>
<keyword evidence="3" id="KW-0472">Membrane</keyword>
<accession>A0ABR0YE78</accession>
<dbReference type="PANTHER" id="PTHR11256">
    <property type="entry name" value="BCL-2 RELATED"/>
    <property type="match status" value="1"/>
</dbReference>
<name>A0ABR0YE78_HUSHU</name>
<keyword evidence="3" id="KW-1133">Transmembrane helix</keyword>
<dbReference type="SUPFAM" id="SSF56854">
    <property type="entry name" value="Bcl-2 inhibitors of programmed cell death"/>
    <property type="match status" value="1"/>
</dbReference>
<dbReference type="InterPro" id="IPR026298">
    <property type="entry name" value="Bcl-2_fam"/>
</dbReference>
<organism evidence="5 6">
    <name type="scientific">Huso huso</name>
    <name type="common">Beluga</name>
    <name type="synonym">Acipenser huso</name>
    <dbReference type="NCBI Taxonomy" id="61971"/>
    <lineage>
        <taxon>Eukaryota</taxon>
        <taxon>Metazoa</taxon>
        <taxon>Chordata</taxon>
        <taxon>Craniata</taxon>
        <taxon>Vertebrata</taxon>
        <taxon>Euteleostomi</taxon>
        <taxon>Actinopterygii</taxon>
        <taxon>Chondrostei</taxon>
        <taxon>Acipenseriformes</taxon>
        <taxon>Acipenseridae</taxon>
        <taxon>Huso</taxon>
    </lineage>
</organism>
<evidence type="ECO:0000256" key="2">
    <source>
        <dbReference type="ARBA" id="ARBA00022703"/>
    </source>
</evidence>
<evidence type="ECO:0000259" key="4">
    <source>
        <dbReference type="SMART" id="SM00337"/>
    </source>
</evidence>
<dbReference type="SMART" id="SM00337">
    <property type="entry name" value="BCL"/>
    <property type="match status" value="1"/>
</dbReference>
<reference evidence="5 6" key="1">
    <citation type="submission" date="2021-05" db="EMBL/GenBank/DDBJ databases">
        <authorList>
            <person name="Zahm M."/>
            <person name="Klopp C."/>
            <person name="Cabau C."/>
            <person name="Kuhl H."/>
            <person name="Suciu R."/>
            <person name="Ciorpac M."/>
            <person name="Holostenco D."/>
            <person name="Gessner J."/>
            <person name="Wuertz S."/>
            <person name="Hohne C."/>
            <person name="Stock M."/>
            <person name="Gislard M."/>
            <person name="Lluch J."/>
            <person name="Milhes M."/>
            <person name="Lampietro C."/>
            <person name="Lopez Roques C."/>
            <person name="Donnadieu C."/>
            <person name="Du K."/>
            <person name="Schartl M."/>
            <person name="Guiguen Y."/>
        </authorList>
    </citation>
    <scope>NUCLEOTIDE SEQUENCE [LARGE SCALE GENOMIC DNA]</scope>
    <source>
        <strain evidence="5">Hh-F2</strain>
        <tissue evidence="5">Blood</tissue>
    </source>
</reference>